<protein>
    <submittedName>
        <fullName evidence="1">SAM-dependent methyltransferase</fullName>
    </submittedName>
</protein>
<sequence length="240" mass="27395">MSADKMRLDQAGTRLELARVIFIGRTFEEYMRMFDLSTEELEGKSVLDCPAGACSFTAKGSAKGLDITACDIAYDHDIDTLEDKGRLDVEHATTNMADASANFRWEYFRSIPDLQAARLQALEDCVQDMASRPERYIPAALPVLPFKDRQFDLVLSAHFLFMYADRLDKIFHKAAVDELLRVAREELRIFPLVNLAGERYAGLDPLIADLKSRGYEVLEQTVSYEFQYQANSMLRIRCRK</sequence>
<dbReference type="GO" id="GO:0032259">
    <property type="term" value="P:methylation"/>
    <property type="evidence" value="ECO:0007669"/>
    <property type="project" value="UniProtKB-KW"/>
</dbReference>
<dbReference type="Proteomes" id="UP001240171">
    <property type="component" value="Unassembled WGS sequence"/>
</dbReference>
<evidence type="ECO:0000313" key="2">
    <source>
        <dbReference type="Proteomes" id="UP001240171"/>
    </source>
</evidence>
<evidence type="ECO:0000313" key="1">
    <source>
        <dbReference type="EMBL" id="MDO7907252.1"/>
    </source>
</evidence>
<dbReference type="SUPFAM" id="SSF53335">
    <property type="entry name" value="S-adenosyl-L-methionine-dependent methyltransferases"/>
    <property type="match status" value="1"/>
</dbReference>
<keyword evidence="2" id="KW-1185">Reference proteome</keyword>
<dbReference type="RefSeq" id="WP_305024455.1">
    <property type="nucleotide sequence ID" value="NZ_JAUQTB010000006.1"/>
</dbReference>
<organism evidence="1 2">
    <name type="scientific">Paenibacillus lacisoli</name>
    <dbReference type="NCBI Taxonomy" id="3064525"/>
    <lineage>
        <taxon>Bacteria</taxon>
        <taxon>Bacillati</taxon>
        <taxon>Bacillota</taxon>
        <taxon>Bacilli</taxon>
        <taxon>Bacillales</taxon>
        <taxon>Paenibacillaceae</taxon>
        <taxon>Paenibacillus</taxon>
    </lineage>
</organism>
<keyword evidence="1" id="KW-0808">Transferase</keyword>
<reference evidence="1 2" key="1">
    <citation type="submission" date="2023-07" db="EMBL/GenBank/DDBJ databases">
        <title>Paenibacillus sp. JX-17 nov. isolated from soil.</title>
        <authorList>
            <person name="Wan Y."/>
            <person name="Liu B."/>
        </authorList>
    </citation>
    <scope>NUCLEOTIDE SEQUENCE [LARGE SCALE GENOMIC DNA]</scope>
    <source>
        <strain evidence="1 2">JX-17</strain>
    </source>
</reference>
<dbReference type="Gene3D" id="3.40.50.150">
    <property type="entry name" value="Vaccinia Virus protein VP39"/>
    <property type="match status" value="1"/>
</dbReference>
<accession>A0ABT9CDD4</accession>
<dbReference type="EMBL" id="JAUQTB010000006">
    <property type="protein sequence ID" value="MDO7907252.1"/>
    <property type="molecule type" value="Genomic_DNA"/>
</dbReference>
<keyword evidence="1" id="KW-0489">Methyltransferase</keyword>
<dbReference type="GO" id="GO:0008168">
    <property type="term" value="F:methyltransferase activity"/>
    <property type="evidence" value="ECO:0007669"/>
    <property type="project" value="UniProtKB-KW"/>
</dbReference>
<dbReference type="InterPro" id="IPR029063">
    <property type="entry name" value="SAM-dependent_MTases_sf"/>
</dbReference>
<proteinExistence type="predicted"/>
<gene>
    <name evidence="1" type="ORF">Q5741_12605</name>
</gene>
<comment type="caution">
    <text evidence="1">The sequence shown here is derived from an EMBL/GenBank/DDBJ whole genome shotgun (WGS) entry which is preliminary data.</text>
</comment>
<name>A0ABT9CDD4_9BACL</name>